<accession>A0A0F8Z1T1</accession>
<dbReference type="AlphaFoldDB" id="A0A0F8Z1T1"/>
<organism evidence="1">
    <name type="scientific">marine sediment metagenome</name>
    <dbReference type="NCBI Taxonomy" id="412755"/>
    <lineage>
        <taxon>unclassified sequences</taxon>
        <taxon>metagenomes</taxon>
        <taxon>ecological metagenomes</taxon>
    </lineage>
</organism>
<proteinExistence type="predicted"/>
<evidence type="ECO:0000313" key="1">
    <source>
        <dbReference type="EMBL" id="KKK60369.1"/>
    </source>
</evidence>
<dbReference type="EMBL" id="LAZR01063004">
    <property type="protein sequence ID" value="KKK60369.1"/>
    <property type="molecule type" value="Genomic_DNA"/>
</dbReference>
<comment type="caution">
    <text evidence="1">The sequence shown here is derived from an EMBL/GenBank/DDBJ whole genome shotgun (WGS) entry which is preliminary data.</text>
</comment>
<protein>
    <submittedName>
        <fullName evidence="1">Uncharacterized protein</fullName>
    </submittedName>
</protein>
<reference evidence="1" key="1">
    <citation type="journal article" date="2015" name="Nature">
        <title>Complex archaea that bridge the gap between prokaryotes and eukaryotes.</title>
        <authorList>
            <person name="Spang A."/>
            <person name="Saw J.H."/>
            <person name="Jorgensen S.L."/>
            <person name="Zaremba-Niedzwiedzka K."/>
            <person name="Martijn J."/>
            <person name="Lind A.E."/>
            <person name="van Eijk R."/>
            <person name="Schleper C."/>
            <person name="Guy L."/>
            <person name="Ettema T.J."/>
        </authorList>
    </citation>
    <scope>NUCLEOTIDE SEQUENCE</scope>
</reference>
<name>A0A0F8Z1T1_9ZZZZ</name>
<sequence length="75" mass="8376">MKKYRARYDGRGDHGAVPSWLTGDNCITTASKDAALLPLKEIVNLIARMALSEPSTVDNGEWVLEAEQTTWVEVW</sequence>
<gene>
    <name evidence="1" type="ORF">LCGC14_3025070</name>
</gene>